<accession>A0A6A0H785</accession>
<reference evidence="11" key="1">
    <citation type="submission" date="2014-08" db="EMBL/GenBank/DDBJ databases">
        <authorList>
            <person name="Murali S."/>
            <person name="Richards S."/>
            <person name="Bandaranaike D."/>
            <person name="Bellair M."/>
            <person name="Blankenburg K."/>
            <person name="Chao H."/>
            <person name="Dinh H."/>
            <person name="Doddapaneni H."/>
            <person name="Dugan-Rocha S."/>
            <person name="Elkadiri S."/>
            <person name="Gnanaolivu R."/>
            <person name="Hughes D."/>
            <person name="Lee S."/>
            <person name="Li M."/>
            <person name="Ming W."/>
            <person name="Munidasa M."/>
            <person name="Muniz J."/>
            <person name="Nguyen L."/>
            <person name="Osuji N."/>
            <person name="Pu L.-L."/>
            <person name="Puazo M."/>
            <person name="Skinner E."/>
            <person name="Qu C."/>
            <person name="Quiroz J."/>
            <person name="Raj R."/>
            <person name="Weissenberger G."/>
            <person name="Xin Y."/>
            <person name="Zou X."/>
            <person name="Han Y."/>
            <person name="Worley K."/>
            <person name="Muzny D."/>
            <person name="Gibbs R."/>
        </authorList>
    </citation>
    <scope>NUCLEOTIDE SEQUENCE</scope>
    <source>
        <strain evidence="11">HAZT.00-mixed</strain>
        <tissue evidence="11">Whole organism</tissue>
    </source>
</reference>
<evidence type="ECO:0000259" key="10">
    <source>
        <dbReference type="Pfam" id="PF00664"/>
    </source>
</evidence>
<evidence type="ECO:0000256" key="3">
    <source>
        <dbReference type="ARBA" id="ARBA00022692"/>
    </source>
</evidence>
<evidence type="ECO:0000256" key="2">
    <source>
        <dbReference type="ARBA" id="ARBA00022448"/>
    </source>
</evidence>
<dbReference type="GO" id="GO:0140359">
    <property type="term" value="F:ABC-type transporter activity"/>
    <property type="evidence" value="ECO:0007669"/>
    <property type="project" value="InterPro"/>
</dbReference>
<dbReference type="InterPro" id="IPR036640">
    <property type="entry name" value="ABC1_TM_sf"/>
</dbReference>
<reference evidence="11" key="3">
    <citation type="submission" date="2019-06" db="EMBL/GenBank/DDBJ databases">
        <authorList>
            <person name="Poynton C."/>
            <person name="Hasenbein S."/>
            <person name="Benoit J.B."/>
            <person name="Sepulveda M.S."/>
            <person name="Poelchau M.F."/>
            <person name="Murali S.C."/>
            <person name="Chen S."/>
            <person name="Glastad K.M."/>
            <person name="Werren J.H."/>
            <person name="Vineis J.H."/>
            <person name="Bowen J.L."/>
            <person name="Friedrich M."/>
            <person name="Jones J."/>
            <person name="Robertson H.M."/>
            <person name="Feyereisen R."/>
            <person name="Mechler-Hickson A."/>
            <person name="Mathers N."/>
            <person name="Lee C.E."/>
            <person name="Colbourne J.K."/>
            <person name="Biales A."/>
            <person name="Johnston J.S."/>
            <person name="Wellborn G.A."/>
            <person name="Rosendale A.J."/>
            <person name="Cridge A.G."/>
            <person name="Munoz-Torres M.C."/>
            <person name="Bain P.A."/>
            <person name="Manny A.R."/>
            <person name="Major K.M."/>
            <person name="Lambert F.N."/>
            <person name="Vulpe C.D."/>
            <person name="Tuck P."/>
            <person name="Blalock B.J."/>
            <person name="Lin Y.-Y."/>
            <person name="Smith M.E."/>
            <person name="Ochoa-Acuna H."/>
            <person name="Chen M.-J.M."/>
            <person name="Childers C.P."/>
            <person name="Qu J."/>
            <person name="Dugan S."/>
            <person name="Lee S.L."/>
            <person name="Chao H."/>
            <person name="Dinh H."/>
            <person name="Han Y."/>
            <person name="Doddapaneni H."/>
            <person name="Worley K.C."/>
            <person name="Muzny D.M."/>
            <person name="Gibbs R.A."/>
            <person name="Richards S."/>
        </authorList>
    </citation>
    <scope>NUCLEOTIDE SEQUENCE</scope>
    <source>
        <strain evidence="11">HAZT.00-mixed</strain>
        <tissue evidence="11">Whole organism</tissue>
    </source>
</reference>
<feature type="non-terminal residue" evidence="11">
    <location>
        <position position="165"/>
    </location>
</feature>
<feature type="domain" description="ABC transmembrane type-1" evidence="10">
    <location>
        <begin position="17"/>
        <end position="99"/>
    </location>
</feature>
<keyword evidence="8 9" id="KW-0472">Membrane</keyword>
<dbReference type="EMBL" id="JQDR03006023">
    <property type="protein sequence ID" value="KAA0200834.1"/>
    <property type="molecule type" value="Genomic_DNA"/>
</dbReference>
<evidence type="ECO:0000256" key="5">
    <source>
        <dbReference type="ARBA" id="ARBA00022741"/>
    </source>
</evidence>
<feature type="transmembrane region" description="Helical" evidence="9">
    <location>
        <begin position="94"/>
        <end position="113"/>
    </location>
</feature>
<dbReference type="GO" id="GO:0012505">
    <property type="term" value="C:endomembrane system"/>
    <property type="evidence" value="ECO:0007669"/>
    <property type="project" value="UniProtKB-SubCell"/>
</dbReference>
<gene>
    <name evidence="11" type="ORF">HAZT_HAZT009941</name>
</gene>
<dbReference type="PANTHER" id="PTHR24223">
    <property type="entry name" value="ATP-BINDING CASSETTE SUB-FAMILY C"/>
    <property type="match status" value="1"/>
</dbReference>
<dbReference type="InterPro" id="IPR011527">
    <property type="entry name" value="ABC1_TM_dom"/>
</dbReference>
<dbReference type="InterPro" id="IPR050173">
    <property type="entry name" value="ABC_transporter_C-like"/>
</dbReference>
<dbReference type="AlphaFoldDB" id="A0A6A0H785"/>
<keyword evidence="7 9" id="KW-1133">Transmembrane helix</keyword>
<keyword evidence="4" id="KW-0677">Repeat</keyword>
<sequence length="165" mass="18157">MPHRLHASSSKELCEAAVYVATSRQLKRIESVSRSPIYSHFGETVQGAATIRAYSKQADFIQDSELKVDTNQISYYPSVVANRAVQVTWTVYGYYMKAIGVLVTILTTCFYVGSQACMVMSNIWLSMWSEDASSMEPAVRDKYLGVYGGLGAGQGEGSVQVRVVC</sequence>
<comment type="caution">
    <text evidence="11">The sequence shown here is derived from an EMBL/GenBank/DDBJ whole genome shotgun (WGS) entry which is preliminary data.</text>
</comment>
<dbReference type="SUPFAM" id="SSF90123">
    <property type="entry name" value="ABC transporter transmembrane region"/>
    <property type="match status" value="1"/>
</dbReference>
<evidence type="ECO:0000256" key="6">
    <source>
        <dbReference type="ARBA" id="ARBA00022840"/>
    </source>
</evidence>
<reference evidence="11" key="2">
    <citation type="journal article" date="2018" name="Environ. Sci. Technol.">
        <title>The Toxicogenome of Hyalella azteca: A Model for Sediment Ecotoxicology and Evolutionary Toxicology.</title>
        <authorList>
            <person name="Poynton H.C."/>
            <person name="Hasenbein S."/>
            <person name="Benoit J.B."/>
            <person name="Sepulveda M.S."/>
            <person name="Poelchau M.F."/>
            <person name="Hughes D.S.T."/>
            <person name="Murali S.C."/>
            <person name="Chen S."/>
            <person name="Glastad K.M."/>
            <person name="Goodisman M.A.D."/>
            <person name="Werren J.H."/>
            <person name="Vineis J.H."/>
            <person name="Bowen J.L."/>
            <person name="Friedrich M."/>
            <person name="Jones J."/>
            <person name="Robertson H.M."/>
            <person name="Feyereisen R."/>
            <person name="Mechler-Hickson A."/>
            <person name="Mathers N."/>
            <person name="Lee C.E."/>
            <person name="Colbourne J.K."/>
            <person name="Biales A."/>
            <person name="Johnston J.S."/>
            <person name="Wellborn G.A."/>
            <person name="Rosendale A.J."/>
            <person name="Cridge A.G."/>
            <person name="Munoz-Torres M.C."/>
            <person name="Bain P.A."/>
            <person name="Manny A.R."/>
            <person name="Major K.M."/>
            <person name="Lambert F.N."/>
            <person name="Vulpe C.D."/>
            <person name="Tuck P."/>
            <person name="Blalock B.J."/>
            <person name="Lin Y.Y."/>
            <person name="Smith M.E."/>
            <person name="Ochoa-Acuna H."/>
            <person name="Chen M.M."/>
            <person name="Childers C.P."/>
            <person name="Qu J."/>
            <person name="Dugan S."/>
            <person name="Lee S.L."/>
            <person name="Chao H."/>
            <person name="Dinh H."/>
            <person name="Han Y."/>
            <person name="Doddapaneni H."/>
            <person name="Worley K.C."/>
            <person name="Muzny D.M."/>
            <person name="Gibbs R.A."/>
            <person name="Richards S."/>
        </authorList>
    </citation>
    <scope>NUCLEOTIDE SEQUENCE</scope>
    <source>
        <strain evidence="11">HAZT.00-mixed</strain>
        <tissue evidence="11">Whole organism</tissue>
    </source>
</reference>
<keyword evidence="2" id="KW-0813">Transport</keyword>
<evidence type="ECO:0000313" key="11">
    <source>
        <dbReference type="EMBL" id="KAA0200834.1"/>
    </source>
</evidence>
<keyword evidence="5" id="KW-0547">Nucleotide-binding</keyword>
<dbReference type="Gene3D" id="1.20.1560.10">
    <property type="entry name" value="ABC transporter type 1, transmembrane domain"/>
    <property type="match status" value="1"/>
</dbReference>
<dbReference type="Proteomes" id="UP000711488">
    <property type="component" value="Unassembled WGS sequence"/>
</dbReference>
<comment type="subcellular location">
    <subcellularLocation>
        <location evidence="1">Endomembrane system</location>
        <topology evidence="1">Multi-pass membrane protein</topology>
    </subcellularLocation>
</comment>
<dbReference type="GO" id="GO:0005524">
    <property type="term" value="F:ATP binding"/>
    <property type="evidence" value="ECO:0007669"/>
    <property type="project" value="UniProtKB-KW"/>
</dbReference>
<evidence type="ECO:0000256" key="9">
    <source>
        <dbReference type="SAM" id="Phobius"/>
    </source>
</evidence>
<evidence type="ECO:0000256" key="7">
    <source>
        <dbReference type="ARBA" id="ARBA00022989"/>
    </source>
</evidence>
<keyword evidence="6" id="KW-0067">ATP-binding</keyword>
<dbReference type="GO" id="GO:0016020">
    <property type="term" value="C:membrane"/>
    <property type="evidence" value="ECO:0007669"/>
    <property type="project" value="InterPro"/>
</dbReference>
<keyword evidence="3 9" id="KW-0812">Transmembrane</keyword>
<name>A0A6A0H785_HYAAZ</name>
<organism evidence="11">
    <name type="scientific">Hyalella azteca</name>
    <name type="common">Amphipod</name>
    <dbReference type="NCBI Taxonomy" id="294128"/>
    <lineage>
        <taxon>Eukaryota</taxon>
        <taxon>Metazoa</taxon>
        <taxon>Ecdysozoa</taxon>
        <taxon>Arthropoda</taxon>
        <taxon>Crustacea</taxon>
        <taxon>Multicrustacea</taxon>
        <taxon>Malacostraca</taxon>
        <taxon>Eumalacostraca</taxon>
        <taxon>Peracarida</taxon>
        <taxon>Amphipoda</taxon>
        <taxon>Senticaudata</taxon>
        <taxon>Talitrida</taxon>
        <taxon>Talitroidea</taxon>
        <taxon>Hyalellidae</taxon>
        <taxon>Hyalella</taxon>
    </lineage>
</organism>
<evidence type="ECO:0000256" key="4">
    <source>
        <dbReference type="ARBA" id="ARBA00022737"/>
    </source>
</evidence>
<protein>
    <recommendedName>
        <fullName evidence="10">ABC transmembrane type-1 domain-containing protein</fullName>
    </recommendedName>
</protein>
<dbReference type="Pfam" id="PF00664">
    <property type="entry name" value="ABC_membrane"/>
    <property type="match status" value="1"/>
</dbReference>
<evidence type="ECO:0000256" key="8">
    <source>
        <dbReference type="ARBA" id="ARBA00023136"/>
    </source>
</evidence>
<proteinExistence type="predicted"/>
<dbReference type="PANTHER" id="PTHR24223:SF443">
    <property type="entry name" value="MULTIDRUG-RESISTANCE LIKE PROTEIN 1, ISOFORM I"/>
    <property type="match status" value="1"/>
</dbReference>
<evidence type="ECO:0000256" key="1">
    <source>
        <dbReference type="ARBA" id="ARBA00004127"/>
    </source>
</evidence>